<reference evidence="8" key="1">
    <citation type="submission" date="2021-01" db="EMBL/GenBank/DDBJ databases">
        <authorList>
            <person name="Corre E."/>
            <person name="Pelletier E."/>
            <person name="Niang G."/>
            <person name="Scheremetjew M."/>
            <person name="Finn R."/>
            <person name="Kale V."/>
            <person name="Holt S."/>
            <person name="Cochrane G."/>
            <person name="Meng A."/>
            <person name="Brown T."/>
            <person name="Cohen L."/>
        </authorList>
    </citation>
    <scope>NUCLEOTIDE SEQUENCE</scope>
    <source>
        <strain evidence="8">CCMP1756</strain>
    </source>
</reference>
<dbReference type="OrthoDB" id="5440at2759"/>
<accession>A0A7S4ECB7</accession>
<name>A0A7S4ECB7_9STRA</name>
<dbReference type="SMART" id="SM00724">
    <property type="entry name" value="TLC"/>
    <property type="match status" value="1"/>
</dbReference>
<feature type="transmembrane region" description="Helical" evidence="6">
    <location>
        <begin position="201"/>
        <end position="225"/>
    </location>
</feature>
<dbReference type="AlphaFoldDB" id="A0A7S4ECB7"/>
<evidence type="ECO:0000256" key="6">
    <source>
        <dbReference type="SAM" id="Phobius"/>
    </source>
</evidence>
<dbReference type="EMBL" id="HBIW01021620">
    <property type="protein sequence ID" value="CAE0703187.1"/>
    <property type="molecule type" value="Transcribed_RNA"/>
</dbReference>
<proteinExistence type="predicted"/>
<evidence type="ECO:0000256" key="5">
    <source>
        <dbReference type="PROSITE-ProRule" id="PRU00205"/>
    </source>
</evidence>
<gene>
    <name evidence="8" type="ORF">PCAL00307_LOCUS18634</name>
    <name evidence="9" type="ORF">PECAL_6P01730</name>
</gene>
<feature type="transmembrane region" description="Helical" evidence="6">
    <location>
        <begin position="237"/>
        <end position="257"/>
    </location>
</feature>
<keyword evidence="10" id="KW-1185">Reference proteome</keyword>
<dbReference type="PANTHER" id="PTHR13439">
    <property type="entry name" value="CT120 PROTEIN"/>
    <property type="match status" value="1"/>
</dbReference>
<evidence type="ECO:0000259" key="7">
    <source>
        <dbReference type="PROSITE" id="PS50922"/>
    </source>
</evidence>
<comment type="subcellular location">
    <subcellularLocation>
        <location evidence="1">Membrane</location>
        <topology evidence="1">Multi-pass membrane protein</topology>
    </subcellularLocation>
</comment>
<evidence type="ECO:0000256" key="4">
    <source>
        <dbReference type="ARBA" id="ARBA00023136"/>
    </source>
</evidence>
<evidence type="ECO:0000313" key="9">
    <source>
        <dbReference type="EMBL" id="CAH0378583.1"/>
    </source>
</evidence>
<dbReference type="GO" id="GO:0016020">
    <property type="term" value="C:membrane"/>
    <property type="evidence" value="ECO:0007669"/>
    <property type="project" value="UniProtKB-SubCell"/>
</dbReference>
<feature type="domain" description="TLC" evidence="7">
    <location>
        <begin position="55"/>
        <end position="269"/>
    </location>
</feature>
<dbReference type="PANTHER" id="PTHR13439:SF0">
    <property type="entry name" value="TOPOISOMERASE I DAMAGE AFFECTED PROTEIN 4"/>
    <property type="match status" value="1"/>
</dbReference>
<dbReference type="Pfam" id="PF03798">
    <property type="entry name" value="TRAM_LAG1_CLN8"/>
    <property type="match status" value="1"/>
</dbReference>
<feature type="transmembrane region" description="Helical" evidence="6">
    <location>
        <begin position="160"/>
        <end position="180"/>
    </location>
</feature>
<dbReference type="InterPro" id="IPR050846">
    <property type="entry name" value="TLCD"/>
</dbReference>
<dbReference type="PROSITE" id="PS50922">
    <property type="entry name" value="TLC"/>
    <property type="match status" value="1"/>
</dbReference>
<dbReference type="Proteomes" id="UP000789595">
    <property type="component" value="Unassembled WGS sequence"/>
</dbReference>
<dbReference type="EMBL" id="CAKKNE010000006">
    <property type="protein sequence ID" value="CAH0378583.1"/>
    <property type="molecule type" value="Genomic_DNA"/>
</dbReference>
<dbReference type="GO" id="GO:0005783">
    <property type="term" value="C:endoplasmic reticulum"/>
    <property type="evidence" value="ECO:0007669"/>
    <property type="project" value="TreeGrafter"/>
</dbReference>
<keyword evidence="2 5" id="KW-0812">Transmembrane</keyword>
<evidence type="ECO:0000256" key="1">
    <source>
        <dbReference type="ARBA" id="ARBA00004141"/>
    </source>
</evidence>
<evidence type="ECO:0000313" key="8">
    <source>
        <dbReference type="EMBL" id="CAE0703187.1"/>
    </source>
</evidence>
<evidence type="ECO:0000256" key="3">
    <source>
        <dbReference type="ARBA" id="ARBA00022989"/>
    </source>
</evidence>
<dbReference type="GO" id="GO:0055088">
    <property type="term" value="P:lipid homeostasis"/>
    <property type="evidence" value="ECO:0007669"/>
    <property type="project" value="TreeGrafter"/>
</dbReference>
<reference evidence="9" key="2">
    <citation type="submission" date="2021-11" db="EMBL/GenBank/DDBJ databases">
        <authorList>
            <consortium name="Genoscope - CEA"/>
            <person name="William W."/>
        </authorList>
    </citation>
    <scope>NUCLEOTIDE SEQUENCE</scope>
</reference>
<keyword evidence="4 5" id="KW-0472">Membrane</keyword>
<sequence>MVLFYANRPGEPGIILWEVAAAALCFEALYRSFGVAFRTLSTRKGVALDPKRRPTFARDGNSYAVSFVHALIVVLRGCQHLVDQYQAPVEAKFVQRPYGSTSEWAAGAAAIEPTNTIFLAFLAYDVSHVLLEYPRLGGMDVIAHHVLFAAASYVCGSNRVFPWPFAWLIIGELSTLPLNLRWVLIQSGRGDTTIMTWTNRCFAFTFFVGRVVVYGLGLLHLGASWHPYVEDACQRVSGLRVVCALFVAGYGLNLVWFRRIVRVATRPARAADD</sequence>
<organism evidence="8">
    <name type="scientific">Pelagomonas calceolata</name>
    <dbReference type="NCBI Taxonomy" id="35677"/>
    <lineage>
        <taxon>Eukaryota</taxon>
        <taxon>Sar</taxon>
        <taxon>Stramenopiles</taxon>
        <taxon>Ochrophyta</taxon>
        <taxon>Pelagophyceae</taxon>
        <taxon>Pelagomonadales</taxon>
        <taxon>Pelagomonadaceae</taxon>
        <taxon>Pelagomonas</taxon>
    </lineage>
</organism>
<keyword evidence="3 6" id="KW-1133">Transmembrane helix</keyword>
<evidence type="ECO:0000313" key="10">
    <source>
        <dbReference type="Proteomes" id="UP000789595"/>
    </source>
</evidence>
<evidence type="ECO:0000256" key="2">
    <source>
        <dbReference type="ARBA" id="ARBA00022692"/>
    </source>
</evidence>
<protein>
    <recommendedName>
        <fullName evidence="7">TLC domain-containing protein</fullName>
    </recommendedName>
</protein>
<dbReference type="InterPro" id="IPR006634">
    <property type="entry name" value="TLC-dom"/>
</dbReference>